<evidence type="ECO:0000313" key="2">
    <source>
        <dbReference type="Proteomes" id="UP001152888"/>
    </source>
</evidence>
<keyword evidence="2" id="KW-1185">Reference proteome</keyword>
<gene>
    <name evidence="1" type="ORF">ACAOBT_LOCUS9910</name>
</gene>
<proteinExistence type="predicted"/>
<dbReference type="Proteomes" id="UP001152888">
    <property type="component" value="Unassembled WGS sequence"/>
</dbReference>
<organism evidence="1 2">
    <name type="scientific">Acanthoscelides obtectus</name>
    <name type="common">Bean weevil</name>
    <name type="synonym">Bruchus obtectus</name>
    <dbReference type="NCBI Taxonomy" id="200917"/>
    <lineage>
        <taxon>Eukaryota</taxon>
        <taxon>Metazoa</taxon>
        <taxon>Ecdysozoa</taxon>
        <taxon>Arthropoda</taxon>
        <taxon>Hexapoda</taxon>
        <taxon>Insecta</taxon>
        <taxon>Pterygota</taxon>
        <taxon>Neoptera</taxon>
        <taxon>Endopterygota</taxon>
        <taxon>Coleoptera</taxon>
        <taxon>Polyphaga</taxon>
        <taxon>Cucujiformia</taxon>
        <taxon>Chrysomeloidea</taxon>
        <taxon>Chrysomelidae</taxon>
        <taxon>Bruchinae</taxon>
        <taxon>Bruchini</taxon>
        <taxon>Acanthoscelides</taxon>
    </lineage>
</organism>
<sequence>MKKSMYLCKNPECMCL</sequence>
<dbReference type="EMBL" id="CAKOFQ010006796">
    <property type="protein sequence ID" value="CAH1972284.1"/>
    <property type="molecule type" value="Genomic_DNA"/>
</dbReference>
<protein>
    <submittedName>
        <fullName evidence="1">Uncharacterized protein</fullName>
    </submittedName>
</protein>
<dbReference type="AlphaFoldDB" id="A0A9P0P8Y2"/>
<name>A0A9P0P8Y2_ACAOB</name>
<comment type="caution">
    <text evidence="1">The sequence shown here is derived from an EMBL/GenBank/DDBJ whole genome shotgun (WGS) entry which is preliminary data.</text>
</comment>
<evidence type="ECO:0000313" key="1">
    <source>
        <dbReference type="EMBL" id="CAH1972284.1"/>
    </source>
</evidence>
<accession>A0A9P0P8Y2</accession>
<reference evidence="1" key="1">
    <citation type="submission" date="2022-03" db="EMBL/GenBank/DDBJ databases">
        <authorList>
            <person name="Sayadi A."/>
        </authorList>
    </citation>
    <scope>NUCLEOTIDE SEQUENCE</scope>
</reference>